<gene>
    <name evidence="1" type="ordered locus">Rfer_0118</name>
</gene>
<keyword evidence="2" id="KW-1185">Reference proteome</keyword>
<dbReference type="AlphaFoldDB" id="Q223C4"/>
<sequence>MLVSISNHIHHNLSLLLRLLGSYAYLTFNEESNMNLSSSCTTLPLAPAEDPWLARLLRRTARTSGRYLATFWNLRLGRPAVEGRRLPVREMSTDMLRDLNLQHCFHAQRELDRYEQTRAGLPLSHF</sequence>
<accession>Q223C4</accession>
<proteinExistence type="predicted"/>
<reference evidence="2" key="1">
    <citation type="submission" date="2006-02" db="EMBL/GenBank/DDBJ databases">
        <title>Complete sequence of chromosome of Rhodoferax ferrireducens DSM 15236.</title>
        <authorList>
            <person name="Copeland A."/>
            <person name="Lucas S."/>
            <person name="Lapidus A."/>
            <person name="Barry K."/>
            <person name="Detter J.C."/>
            <person name="Glavina del Rio T."/>
            <person name="Hammon N."/>
            <person name="Israni S."/>
            <person name="Pitluck S."/>
            <person name="Brettin T."/>
            <person name="Bruce D."/>
            <person name="Han C."/>
            <person name="Tapia R."/>
            <person name="Gilna P."/>
            <person name="Kiss H."/>
            <person name="Schmutz J."/>
            <person name="Larimer F."/>
            <person name="Land M."/>
            <person name="Kyrpides N."/>
            <person name="Ivanova N."/>
            <person name="Richardson P."/>
        </authorList>
    </citation>
    <scope>NUCLEOTIDE SEQUENCE [LARGE SCALE GENOMIC DNA]</scope>
    <source>
        <strain evidence="2">ATCC BAA-621 / DSM 15236 / T118</strain>
    </source>
</reference>
<evidence type="ECO:0000313" key="1">
    <source>
        <dbReference type="EMBL" id="ABD67879.1"/>
    </source>
</evidence>
<dbReference type="EMBL" id="CP000267">
    <property type="protein sequence ID" value="ABD67879.1"/>
    <property type="molecule type" value="Genomic_DNA"/>
</dbReference>
<name>Q223C4_ALBFT</name>
<dbReference type="Proteomes" id="UP000008332">
    <property type="component" value="Chromosome"/>
</dbReference>
<organism evidence="1 2">
    <name type="scientific">Albidiferax ferrireducens (strain ATCC BAA-621 / DSM 15236 / T118)</name>
    <name type="common">Rhodoferax ferrireducens</name>
    <dbReference type="NCBI Taxonomy" id="338969"/>
    <lineage>
        <taxon>Bacteria</taxon>
        <taxon>Pseudomonadati</taxon>
        <taxon>Pseudomonadota</taxon>
        <taxon>Betaproteobacteria</taxon>
        <taxon>Burkholderiales</taxon>
        <taxon>Comamonadaceae</taxon>
        <taxon>Rhodoferax</taxon>
    </lineage>
</organism>
<dbReference type="HOGENOM" id="CLU_1979831_0_0_4"/>
<evidence type="ECO:0000313" key="2">
    <source>
        <dbReference type="Proteomes" id="UP000008332"/>
    </source>
</evidence>
<dbReference type="KEGG" id="rfr:Rfer_0118"/>
<protein>
    <submittedName>
        <fullName evidence="1">Uncharacterized protein</fullName>
    </submittedName>
</protein>